<feature type="region of interest" description="Disordered" evidence="1">
    <location>
        <begin position="286"/>
        <end position="356"/>
    </location>
</feature>
<feature type="compositionally biased region" description="Pro residues" evidence="1">
    <location>
        <begin position="50"/>
        <end position="64"/>
    </location>
</feature>
<evidence type="ECO:0000313" key="2">
    <source>
        <dbReference type="EMBL" id="CEL99195.1"/>
    </source>
</evidence>
<reference evidence="2 3" key="1">
    <citation type="submission" date="2014-11" db="EMBL/GenBank/DDBJ databases">
        <authorList>
            <person name="Zhu J."/>
            <person name="Qi W."/>
            <person name="Song R."/>
        </authorList>
    </citation>
    <scope>NUCLEOTIDE SEQUENCE [LARGE SCALE GENOMIC DNA]</scope>
</reference>
<feature type="compositionally biased region" description="Pro residues" evidence="1">
    <location>
        <begin position="101"/>
        <end position="111"/>
    </location>
</feature>
<keyword evidence="3" id="KW-1185">Reference proteome</keyword>
<dbReference type="InParanoid" id="A0A0G4EPK8"/>
<feature type="compositionally biased region" description="Acidic residues" evidence="1">
    <location>
        <begin position="312"/>
        <end position="325"/>
    </location>
</feature>
<protein>
    <submittedName>
        <fullName evidence="2">Uncharacterized protein</fullName>
    </submittedName>
</protein>
<evidence type="ECO:0000256" key="1">
    <source>
        <dbReference type="SAM" id="MobiDB-lite"/>
    </source>
</evidence>
<feature type="region of interest" description="Disordered" evidence="1">
    <location>
        <begin position="1"/>
        <end position="123"/>
    </location>
</feature>
<organism evidence="2 3">
    <name type="scientific">Vitrella brassicaformis (strain CCMP3155)</name>
    <dbReference type="NCBI Taxonomy" id="1169540"/>
    <lineage>
        <taxon>Eukaryota</taxon>
        <taxon>Sar</taxon>
        <taxon>Alveolata</taxon>
        <taxon>Colpodellida</taxon>
        <taxon>Vitrellaceae</taxon>
        <taxon>Vitrella</taxon>
    </lineage>
</organism>
<proteinExistence type="predicted"/>
<evidence type="ECO:0000313" key="3">
    <source>
        <dbReference type="Proteomes" id="UP000041254"/>
    </source>
</evidence>
<sequence length="435" mass="46430">MTSRHPKAEAPISPAPPSPVLTPRIDREDEFSRAAVVEAGGERTLAFPKSPSPPDPLPSPPAPPQIKYRVRASGAPPMLGLRESGAGAADTIPPPRARHPSPGPSPSPPRSLRPSSAVAKSVRWRDQVGGDAATPYNMSADLIAIQSDTGSDRATEHCPCCQSCADVVLPKTADKAVQSPLPKQVLPPPPPRAGRYMAYQHRSRDGGVFDFDIDDICDIVEGDAATPHQPFLDVPARFVELESDASNFAPIPPHLPPGDSPRPPESVIATTNVFTLTVDDILNITAVTPPQSRPGSDRSSPPPSEGGAVSPDEYDDKIDPEDDEMTTAPARTPVTPEGQLQPTPASHRRLGTDTSGVRFPGSPGSHYAPVESESPLTQGRSAVMLRVGNFCFGLEDVIDMVEGQGGEPLRETVRRDTGESMVQYLPDDLFRQLWP</sequence>
<dbReference type="VEuPathDB" id="CryptoDB:Vbra_2903"/>
<name>A0A0G4EPK8_VITBC</name>
<dbReference type="Proteomes" id="UP000041254">
    <property type="component" value="Unassembled WGS sequence"/>
</dbReference>
<gene>
    <name evidence="2" type="ORF">Vbra_2903</name>
</gene>
<feature type="compositionally biased region" description="Low complexity" evidence="1">
    <location>
        <begin position="289"/>
        <end position="299"/>
    </location>
</feature>
<accession>A0A0G4EPK8</accession>
<dbReference type="EMBL" id="CDMY01000275">
    <property type="protein sequence ID" value="CEL99195.1"/>
    <property type="molecule type" value="Genomic_DNA"/>
</dbReference>
<dbReference type="AlphaFoldDB" id="A0A0G4EPK8"/>